<evidence type="ECO:0000313" key="8">
    <source>
        <dbReference type="Proteomes" id="UP001153076"/>
    </source>
</evidence>
<dbReference type="InterPro" id="IPR003441">
    <property type="entry name" value="NAC-dom"/>
</dbReference>
<evidence type="ECO:0000256" key="2">
    <source>
        <dbReference type="ARBA" id="ARBA00023125"/>
    </source>
</evidence>
<dbReference type="AlphaFoldDB" id="A0A9Q1KJA3"/>
<keyword evidence="1" id="KW-0805">Transcription regulation</keyword>
<keyword evidence="3" id="KW-0804">Transcription</keyword>
<dbReference type="PANTHER" id="PTHR31719">
    <property type="entry name" value="NAC TRANSCRIPTION FACTOR 56"/>
    <property type="match status" value="1"/>
</dbReference>
<organism evidence="7 8">
    <name type="scientific">Carnegiea gigantea</name>
    <dbReference type="NCBI Taxonomy" id="171969"/>
    <lineage>
        <taxon>Eukaryota</taxon>
        <taxon>Viridiplantae</taxon>
        <taxon>Streptophyta</taxon>
        <taxon>Embryophyta</taxon>
        <taxon>Tracheophyta</taxon>
        <taxon>Spermatophyta</taxon>
        <taxon>Magnoliopsida</taxon>
        <taxon>eudicotyledons</taxon>
        <taxon>Gunneridae</taxon>
        <taxon>Pentapetalae</taxon>
        <taxon>Caryophyllales</taxon>
        <taxon>Cactineae</taxon>
        <taxon>Cactaceae</taxon>
        <taxon>Cactoideae</taxon>
        <taxon>Echinocereeae</taxon>
        <taxon>Carnegiea</taxon>
    </lineage>
</organism>
<sequence>MPSTSKNQETIPQNNGGTSRRKLLPPGWRFNPTDEELLLHFLRPKNNTQPICPDIIHERYGSRPDRTAGNGYWTATGSNDAVRDGKKRSIIGHKRALSFFHGQQSEKNLNNKTCWLMHEYQLWRQRRRPNQVVEKAKGLQQPLKLRHQDRSQNHKLWKTYFLCIVYPNSKQEDKNTVHEEQQEVEPILGNTQRQDTSAIQQEQVQQEVEPIRADLPINTNSIVAPPPTLNRTHGLTTNALVYPQIHENSQTGIIFQPSPISMYIDPRINILLSHCSADQEQGAKGLDSYDAFAVNNGLHTSNLDELSAIFRNGGQWNSFLDDL</sequence>
<dbReference type="PROSITE" id="PS51005">
    <property type="entry name" value="NAC"/>
    <property type="match status" value="1"/>
</dbReference>
<evidence type="ECO:0000256" key="3">
    <source>
        <dbReference type="ARBA" id="ARBA00023163"/>
    </source>
</evidence>
<feature type="domain" description="NAC" evidence="6">
    <location>
        <begin position="1"/>
        <end position="168"/>
    </location>
</feature>
<evidence type="ECO:0000313" key="7">
    <source>
        <dbReference type="EMBL" id="KAJ8443841.1"/>
    </source>
</evidence>
<evidence type="ECO:0000259" key="6">
    <source>
        <dbReference type="PROSITE" id="PS51005"/>
    </source>
</evidence>
<dbReference type="EMBL" id="JAKOGI010000111">
    <property type="protein sequence ID" value="KAJ8443841.1"/>
    <property type="molecule type" value="Genomic_DNA"/>
</dbReference>
<dbReference type="GO" id="GO:0003677">
    <property type="term" value="F:DNA binding"/>
    <property type="evidence" value="ECO:0007669"/>
    <property type="project" value="UniProtKB-KW"/>
</dbReference>
<accession>A0A9Q1KJA3</accession>
<keyword evidence="4" id="KW-0539">Nucleus</keyword>
<evidence type="ECO:0000256" key="1">
    <source>
        <dbReference type="ARBA" id="ARBA00023015"/>
    </source>
</evidence>
<keyword evidence="8" id="KW-1185">Reference proteome</keyword>
<feature type="region of interest" description="Disordered" evidence="5">
    <location>
        <begin position="1"/>
        <end position="27"/>
    </location>
</feature>
<dbReference type="PANTHER" id="PTHR31719:SF179">
    <property type="entry name" value="OS08G0148400 PROTEIN"/>
    <property type="match status" value="1"/>
</dbReference>
<dbReference type="Proteomes" id="UP001153076">
    <property type="component" value="Unassembled WGS sequence"/>
</dbReference>
<feature type="region of interest" description="Disordered" evidence="5">
    <location>
        <begin position="174"/>
        <end position="204"/>
    </location>
</feature>
<keyword evidence="2" id="KW-0238">DNA-binding</keyword>
<dbReference type="InterPro" id="IPR036093">
    <property type="entry name" value="NAC_dom_sf"/>
</dbReference>
<dbReference type="Gene3D" id="2.170.150.80">
    <property type="entry name" value="NAC domain"/>
    <property type="match status" value="1"/>
</dbReference>
<feature type="compositionally biased region" description="Polar residues" evidence="5">
    <location>
        <begin position="189"/>
        <end position="199"/>
    </location>
</feature>
<evidence type="ECO:0000256" key="4">
    <source>
        <dbReference type="ARBA" id="ARBA00023242"/>
    </source>
</evidence>
<feature type="compositionally biased region" description="Polar residues" evidence="5">
    <location>
        <begin position="1"/>
        <end position="18"/>
    </location>
</feature>
<dbReference type="Pfam" id="PF02365">
    <property type="entry name" value="NAM"/>
    <property type="match status" value="2"/>
</dbReference>
<evidence type="ECO:0000256" key="5">
    <source>
        <dbReference type="SAM" id="MobiDB-lite"/>
    </source>
</evidence>
<reference evidence="7" key="1">
    <citation type="submission" date="2022-04" db="EMBL/GenBank/DDBJ databases">
        <title>Carnegiea gigantea Genome sequencing and assembly v2.</title>
        <authorList>
            <person name="Copetti D."/>
            <person name="Sanderson M.J."/>
            <person name="Burquez A."/>
            <person name="Wojciechowski M.F."/>
        </authorList>
    </citation>
    <scope>NUCLEOTIDE SEQUENCE</scope>
    <source>
        <strain evidence="7">SGP5-SGP5p</strain>
        <tissue evidence="7">Aerial part</tissue>
    </source>
</reference>
<name>A0A9Q1KJA3_9CARY</name>
<protein>
    <recommendedName>
        <fullName evidence="6">NAC domain-containing protein</fullName>
    </recommendedName>
</protein>
<dbReference type="SUPFAM" id="SSF101941">
    <property type="entry name" value="NAC domain"/>
    <property type="match status" value="1"/>
</dbReference>
<comment type="caution">
    <text evidence="7">The sequence shown here is derived from an EMBL/GenBank/DDBJ whole genome shotgun (WGS) entry which is preliminary data.</text>
</comment>
<gene>
    <name evidence="7" type="ORF">Cgig2_010305</name>
</gene>
<dbReference type="GO" id="GO:0006355">
    <property type="term" value="P:regulation of DNA-templated transcription"/>
    <property type="evidence" value="ECO:0007669"/>
    <property type="project" value="InterPro"/>
</dbReference>
<proteinExistence type="predicted"/>